<evidence type="ECO:0000256" key="3">
    <source>
        <dbReference type="SAM" id="Phobius"/>
    </source>
</evidence>
<feature type="coiled-coil region" evidence="1">
    <location>
        <begin position="62"/>
        <end position="128"/>
    </location>
</feature>
<organism evidence="4 5">
    <name type="scientific">Phialocephala subalpina</name>
    <dbReference type="NCBI Taxonomy" id="576137"/>
    <lineage>
        <taxon>Eukaryota</taxon>
        <taxon>Fungi</taxon>
        <taxon>Dikarya</taxon>
        <taxon>Ascomycota</taxon>
        <taxon>Pezizomycotina</taxon>
        <taxon>Leotiomycetes</taxon>
        <taxon>Helotiales</taxon>
        <taxon>Mollisiaceae</taxon>
        <taxon>Phialocephala</taxon>
        <taxon>Phialocephala fortinii species complex</taxon>
    </lineage>
</organism>
<protein>
    <submittedName>
        <fullName evidence="4">Uncharacterized protein</fullName>
    </submittedName>
</protein>
<keyword evidence="3" id="KW-0472">Membrane</keyword>
<dbReference type="EMBL" id="FJOG01000026">
    <property type="protein sequence ID" value="CZR64367.1"/>
    <property type="molecule type" value="Genomic_DNA"/>
</dbReference>
<accession>A0A1L7XHE7</accession>
<feature type="region of interest" description="Disordered" evidence="2">
    <location>
        <begin position="155"/>
        <end position="193"/>
    </location>
</feature>
<gene>
    <name evidence="4" type="ORF">PAC_14265</name>
</gene>
<reference evidence="4 5" key="1">
    <citation type="submission" date="2016-03" db="EMBL/GenBank/DDBJ databases">
        <authorList>
            <person name="Ploux O."/>
        </authorList>
    </citation>
    <scope>NUCLEOTIDE SEQUENCE [LARGE SCALE GENOMIC DNA]</scope>
    <source>
        <strain evidence="4 5">UAMH 11012</strain>
    </source>
</reference>
<feature type="transmembrane region" description="Helical" evidence="3">
    <location>
        <begin position="36"/>
        <end position="54"/>
    </location>
</feature>
<keyword evidence="5" id="KW-1185">Reference proteome</keyword>
<sequence>MTQSTNSTNRVSLSRSRTIWQASKLQNITGSVEARYMWTFIALVVFAIVLFLQLDSHTRRRLEALEAQNKTTNQQIASLQEEIKELRNEREKREVVLRREVGKAREEIMAMEKEFDELKVKLQKEREVDRSVDMEEKLCLIRGLREVAAAKDAEYNDSGVDDGTSQKKSEGNLKGPGIYSDISGNDDGVSDTSDEDLLHAERDANAAWEGFDEVCRGMESQAEARRGSNETLIDLDGETPIEDDQALPTQGERLFPLVPPPKSERRALRRSITYPDPAMEARLSHIFELEGSNVAPGS</sequence>
<keyword evidence="3" id="KW-0812">Transmembrane</keyword>
<evidence type="ECO:0000256" key="1">
    <source>
        <dbReference type="SAM" id="Coils"/>
    </source>
</evidence>
<dbReference type="Proteomes" id="UP000184330">
    <property type="component" value="Unassembled WGS sequence"/>
</dbReference>
<keyword evidence="1" id="KW-0175">Coiled coil</keyword>
<evidence type="ECO:0000313" key="4">
    <source>
        <dbReference type="EMBL" id="CZR64367.1"/>
    </source>
</evidence>
<evidence type="ECO:0000256" key="2">
    <source>
        <dbReference type="SAM" id="MobiDB-lite"/>
    </source>
</evidence>
<dbReference type="OrthoDB" id="3555232at2759"/>
<dbReference type="AlphaFoldDB" id="A0A1L7XHE7"/>
<proteinExistence type="predicted"/>
<evidence type="ECO:0000313" key="5">
    <source>
        <dbReference type="Proteomes" id="UP000184330"/>
    </source>
</evidence>
<keyword evidence="3" id="KW-1133">Transmembrane helix</keyword>
<name>A0A1L7XHE7_9HELO</name>